<gene>
    <name evidence="3" type="ORF">L196_09534</name>
</gene>
<dbReference type="NCBIfam" id="NF005559">
    <property type="entry name" value="PRK07231.1"/>
    <property type="match status" value="1"/>
</dbReference>
<dbReference type="GO" id="GO:0016616">
    <property type="term" value="F:oxidoreductase activity, acting on the CH-OH group of donors, NAD or NADP as acceptor"/>
    <property type="evidence" value="ECO:0007669"/>
    <property type="project" value="TreeGrafter"/>
</dbReference>
<dbReference type="PRINTS" id="PR00080">
    <property type="entry name" value="SDRFAMILY"/>
</dbReference>
<name>A0AB33Z052_9GAMM</name>
<dbReference type="InterPro" id="IPR002347">
    <property type="entry name" value="SDR_fam"/>
</dbReference>
<dbReference type="RefSeq" id="WP_016390802.1">
    <property type="nucleotide sequence ID" value="NZ_KE646810.1"/>
</dbReference>
<evidence type="ECO:0000256" key="2">
    <source>
        <dbReference type="ARBA" id="ARBA00023002"/>
    </source>
</evidence>
<keyword evidence="2" id="KW-0560">Oxidoreductase</keyword>
<keyword evidence="4" id="KW-1185">Reference proteome</keyword>
<dbReference type="SUPFAM" id="SSF51735">
    <property type="entry name" value="NAD(P)-binding Rossmann-fold domains"/>
    <property type="match status" value="1"/>
</dbReference>
<dbReference type="InterPro" id="IPR036291">
    <property type="entry name" value="NAD(P)-bd_dom_sf"/>
</dbReference>
<proteinExistence type="inferred from homology"/>
<reference evidence="3 4" key="1">
    <citation type="journal article" date="2013" name="Genome Announc.">
        <title>Genome Sequence of the Pyrene- and Fluoranthene-Degrading Bacterium Cycloclasticus sp. Strain PY97M.</title>
        <authorList>
            <person name="Cui Z."/>
            <person name="Xu G."/>
            <person name="Li Q."/>
            <person name="Gao W."/>
            <person name="Zheng L."/>
        </authorList>
    </citation>
    <scope>NUCLEOTIDE SEQUENCE [LARGE SCALE GENOMIC DNA]</scope>
    <source>
        <strain evidence="3 4">PY97M</strain>
    </source>
</reference>
<comment type="caution">
    <text evidence="3">The sequence shown here is derived from an EMBL/GenBank/DDBJ whole genome shotgun (WGS) entry which is preliminary data.</text>
</comment>
<dbReference type="EMBL" id="ASHL01000009">
    <property type="protein sequence ID" value="EPD12529.1"/>
    <property type="molecule type" value="Genomic_DNA"/>
</dbReference>
<evidence type="ECO:0000256" key="1">
    <source>
        <dbReference type="ARBA" id="ARBA00006484"/>
    </source>
</evidence>
<dbReference type="Pfam" id="PF13561">
    <property type="entry name" value="adh_short_C2"/>
    <property type="match status" value="1"/>
</dbReference>
<dbReference type="Gene3D" id="3.40.50.720">
    <property type="entry name" value="NAD(P)-binding Rossmann-like Domain"/>
    <property type="match status" value="1"/>
</dbReference>
<protein>
    <submittedName>
        <fullName evidence="3">Short-chain dehydrogenase</fullName>
    </submittedName>
</protein>
<sequence length="272" mass="28234">MSQYPAFSLDLFRLDGQIALVTGAGCGLGNVFARALASAGATVVSADINLASAEQTAEEVRLLGGKALSVEVDVSDVDSVAAMNRAVLQAYGRLDILVNNAGIASPADRIHEMPVEDWDRVNAVNTRGVFLCTKAVLPQMMAQKKGSIINISSVAGLAGVSNDLSAVAANYSASKGAVATLTKQIAVEYGNEGIRCNAIAPGWHLGTQLGREALPLSEADIAAMVEKLHGLTPLNRTGDPEELAGLLVYLASDAASFMTGQVIAHDGGWTAW</sequence>
<accession>A0AB33Z052</accession>
<dbReference type="PRINTS" id="PR00081">
    <property type="entry name" value="GDHRDH"/>
</dbReference>
<dbReference type="FunFam" id="3.40.50.720:FF:000084">
    <property type="entry name" value="Short-chain dehydrogenase reductase"/>
    <property type="match status" value="1"/>
</dbReference>
<dbReference type="PANTHER" id="PTHR42760">
    <property type="entry name" value="SHORT-CHAIN DEHYDROGENASES/REDUCTASES FAMILY MEMBER"/>
    <property type="match status" value="1"/>
</dbReference>
<dbReference type="Proteomes" id="UP000015462">
    <property type="component" value="Unassembled WGS sequence"/>
</dbReference>
<evidence type="ECO:0000313" key="3">
    <source>
        <dbReference type="EMBL" id="EPD12529.1"/>
    </source>
</evidence>
<dbReference type="PANTHER" id="PTHR42760:SF115">
    <property type="entry name" value="3-OXOACYL-[ACYL-CARRIER-PROTEIN] REDUCTASE FABG"/>
    <property type="match status" value="1"/>
</dbReference>
<evidence type="ECO:0000313" key="4">
    <source>
        <dbReference type="Proteomes" id="UP000015462"/>
    </source>
</evidence>
<comment type="similarity">
    <text evidence="1">Belongs to the short-chain dehydrogenases/reductases (SDR) family.</text>
</comment>
<organism evidence="3 4">
    <name type="scientific">Cycloclasticus pugetii</name>
    <dbReference type="NCBI Taxonomy" id="34068"/>
    <lineage>
        <taxon>Bacteria</taxon>
        <taxon>Pseudomonadati</taxon>
        <taxon>Pseudomonadota</taxon>
        <taxon>Gammaproteobacteria</taxon>
        <taxon>Thiotrichales</taxon>
        <taxon>Piscirickettsiaceae</taxon>
        <taxon>Cycloclasticus</taxon>
    </lineage>
</organism>
<dbReference type="InterPro" id="IPR020904">
    <property type="entry name" value="Sc_DH/Rdtase_CS"/>
</dbReference>
<dbReference type="AlphaFoldDB" id="A0AB33Z052"/>
<dbReference type="PROSITE" id="PS00061">
    <property type="entry name" value="ADH_SHORT"/>
    <property type="match status" value="1"/>
</dbReference>